<dbReference type="Pfam" id="PF02595">
    <property type="entry name" value="Gly_kinase"/>
    <property type="match status" value="1"/>
</dbReference>
<dbReference type="InterPro" id="IPR004381">
    <property type="entry name" value="Glycerate_kinase"/>
</dbReference>
<dbReference type="InterPro" id="IPR018193">
    <property type="entry name" value="Glyc_kinase_flavodox-like_fold"/>
</dbReference>
<dbReference type="PANTHER" id="PTHR21599:SF0">
    <property type="entry name" value="GLYCERATE KINASE"/>
    <property type="match status" value="1"/>
</dbReference>
<keyword evidence="2 4" id="KW-0808">Transferase</keyword>
<dbReference type="PANTHER" id="PTHR21599">
    <property type="entry name" value="GLYCERATE KINASE"/>
    <property type="match status" value="1"/>
</dbReference>
<proteinExistence type="inferred from homology"/>
<dbReference type="STRING" id="633147.Olsu_1363"/>
<evidence type="ECO:0000313" key="5">
    <source>
        <dbReference type="EMBL" id="ADK68468.1"/>
    </source>
</evidence>
<dbReference type="EC" id="2.7.1.31" evidence="5"/>
<dbReference type="Proteomes" id="UP000000333">
    <property type="component" value="Chromosome"/>
</dbReference>
<keyword evidence="3 4" id="KW-0418">Kinase</keyword>
<dbReference type="EMBL" id="CP002106">
    <property type="protein sequence ID" value="ADK68468.1"/>
    <property type="molecule type" value="Genomic_DNA"/>
</dbReference>
<gene>
    <name evidence="5" type="ordered locus">Olsu_1363</name>
</gene>
<reference evidence="5 6" key="1">
    <citation type="journal article" date="2010" name="Stand. Genomic Sci.">
        <title>Complete genome sequence of Olsenella uli type strain (VPI D76D-27C).</title>
        <authorList>
            <person name="Goker M."/>
            <person name="Held B."/>
            <person name="Lucas S."/>
            <person name="Nolan M."/>
            <person name="Yasawong M."/>
            <person name="Glavina Del Rio T."/>
            <person name="Tice H."/>
            <person name="Cheng J.F."/>
            <person name="Bruce D."/>
            <person name="Detter J.C."/>
            <person name="Tapia R."/>
            <person name="Han C."/>
            <person name="Goodwin L."/>
            <person name="Pitluck S."/>
            <person name="Liolios K."/>
            <person name="Ivanova N."/>
            <person name="Mavromatis K."/>
            <person name="Mikhailova N."/>
            <person name="Pati A."/>
            <person name="Chen A."/>
            <person name="Palaniappan K."/>
            <person name="Land M."/>
            <person name="Hauser L."/>
            <person name="Chang Y.J."/>
            <person name="Jeffries C.D."/>
            <person name="Rohde M."/>
            <person name="Sikorski J."/>
            <person name="Pukall R."/>
            <person name="Woyke T."/>
            <person name="Bristow J."/>
            <person name="Eisen J.A."/>
            <person name="Markowitz V."/>
            <person name="Hugenholtz P."/>
            <person name="Kyrpides N.C."/>
            <person name="Klenk H.P."/>
            <person name="Lapidus A."/>
        </authorList>
    </citation>
    <scope>NUCLEOTIDE SEQUENCE [LARGE SCALE GENOMIC DNA]</scope>
    <source>
        <strain evidence="6">ATCC 49627 / DSM 7084 / CIP 109912 / JCM 12494 / NCIMB 702895 / VPI D76D-27C</strain>
    </source>
</reference>
<evidence type="ECO:0000256" key="2">
    <source>
        <dbReference type="ARBA" id="ARBA00022679"/>
    </source>
</evidence>
<dbReference type="GO" id="GO:0008887">
    <property type="term" value="F:glycerate kinase activity"/>
    <property type="evidence" value="ECO:0007669"/>
    <property type="project" value="UniProtKB-UniRule"/>
</dbReference>
<comment type="similarity">
    <text evidence="1 4">Belongs to the glycerate kinase type-1 family.</text>
</comment>
<dbReference type="GO" id="GO:0031388">
    <property type="term" value="P:organic acid phosphorylation"/>
    <property type="evidence" value="ECO:0007669"/>
    <property type="project" value="UniProtKB-UniRule"/>
</dbReference>
<organism evidence="5 6">
    <name type="scientific">Olsenella uli (strain ATCC 49627 / DSM 7084 / CCUG 31166 / CIP 109912 / JCM 12494 / LMG 11480 / NCIMB 702895 / VPI D76D-27C)</name>
    <name type="common">Lactobacillus uli</name>
    <dbReference type="NCBI Taxonomy" id="633147"/>
    <lineage>
        <taxon>Bacteria</taxon>
        <taxon>Bacillati</taxon>
        <taxon>Actinomycetota</taxon>
        <taxon>Coriobacteriia</taxon>
        <taxon>Coriobacteriales</taxon>
        <taxon>Atopobiaceae</taxon>
        <taxon>Olsenella</taxon>
    </lineage>
</organism>
<dbReference type="eggNOG" id="COG1929">
    <property type="taxonomic scope" value="Bacteria"/>
</dbReference>
<dbReference type="GeneID" id="78512767"/>
<dbReference type="RefSeq" id="WP_013252220.1">
    <property type="nucleotide sequence ID" value="NC_014363.1"/>
</dbReference>
<dbReference type="NCBIfam" id="TIGR00045">
    <property type="entry name" value="glycerate kinase"/>
    <property type="match status" value="1"/>
</dbReference>
<evidence type="ECO:0000313" key="6">
    <source>
        <dbReference type="Proteomes" id="UP000000333"/>
    </source>
</evidence>
<accession>E1QWG5</accession>
<dbReference type="InterPro" id="IPR036129">
    <property type="entry name" value="Glycerate_kinase_sf"/>
</dbReference>
<dbReference type="KEGG" id="ols:Olsu_1363"/>
<dbReference type="OrthoDB" id="9774290at2"/>
<dbReference type="HOGENOM" id="CLU_028255_0_1_11"/>
<evidence type="ECO:0000256" key="3">
    <source>
        <dbReference type="ARBA" id="ARBA00022777"/>
    </source>
</evidence>
<dbReference type="Gene3D" id="3.40.50.10350">
    <property type="entry name" value="Glycerate kinase, domain 1"/>
    <property type="match status" value="1"/>
</dbReference>
<dbReference type="InterPro" id="IPR018197">
    <property type="entry name" value="Glycerate_kinase_RE-like"/>
</dbReference>
<dbReference type="AlphaFoldDB" id="E1QWG5"/>
<keyword evidence="6" id="KW-1185">Reference proteome</keyword>
<name>E1QWG5_OLSUV</name>
<sequence length="391" mass="38916">MIRVPRFVFASDSFKGTLSSRKTAVLLEEAARRHFPDCACVAVPMADGGEGTTEAVADACGGEVVSVRVHGPLGRPLVASYAVLPGGRAVVEVAAASGLPLLTDAERDPRLTSTYGTGELIADALARGCVDITIALGGSATNDGGMGCARALGVRFLDGEGRELGGCGADLGRVGTIDASGLDPRVAAASFHAMCDVDNPLVGPGGASFVFGPQKGASPEIVEELDRGMRSYAHVLEATFGKGFDVPGAGAAGGLGAGCLAFLGATLESGIGSVLGLVGFDATLEGAALCVTGEGRLDSQTAHGKVISGVAATCKRRGVPCVAIVGGVARGTSPADVDGLVAVVPTPDGPMPLEEALGNAEELYAAAAERLFSIVAIGVAEGLRSAVPGTC</sequence>
<dbReference type="SUPFAM" id="SSF110738">
    <property type="entry name" value="Glycerate kinase I"/>
    <property type="match status" value="1"/>
</dbReference>
<dbReference type="Gene3D" id="3.90.1510.10">
    <property type="entry name" value="Glycerate kinase, domain 2"/>
    <property type="match status" value="1"/>
</dbReference>
<evidence type="ECO:0000256" key="4">
    <source>
        <dbReference type="PIRNR" id="PIRNR006078"/>
    </source>
</evidence>
<evidence type="ECO:0000256" key="1">
    <source>
        <dbReference type="ARBA" id="ARBA00006284"/>
    </source>
</evidence>
<dbReference type="PATRIC" id="fig|633147.7.peg.161"/>
<dbReference type="PIRSF" id="PIRSF006078">
    <property type="entry name" value="GlxK"/>
    <property type="match status" value="1"/>
</dbReference>
<protein>
    <submittedName>
        <fullName evidence="5">Glycerate kinase</fullName>
        <ecNumber evidence="5">2.7.1.31</ecNumber>
    </submittedName>
</protein>